<dbReference type="PANTHER" id="PTHR10283">
    <property type="entry name" value="SOLUTE CARRIER FAMILY 13 MEMBER"/>
    <property type="match status" value="1"/>
</dbReference>
<gene>
    <name evidence="9" type="ORF">K457DRAFT_139848</name>
</gene>
<dbReference type="GO" id="GO:0005886">
    <property type="term" value="C:plasma membrane"/>
    <property type="evidence" value="ECO:0007669"/>
    <property type="project" value="TreeGrafter"/>
</dbReference>
<name>A0A197JRX7_9FUNG</name>
<protein>
    <submittedName>
        <fullName evidence="9">SPX-domain-containing protein</fullName>
    </submittedName>
</protein>
<evidence type="ECO:0000313" key="10">
    <source>
        <dbReference type="Proteomes" id="UP000078512"/>
    </source>
</evidence>
<feature type="region of interest" description="Disordered" evidence="6">
    <location>
        <begin position="126"/>
        <end position="157"/>
    </location>
</feature>
<feature type="transmembrane region" description="Helical" evidence="7">
    <location>
        <begin position="487"/>
        <end position="514"/>
    </location>
</feature>
<feature type="transmembrane region" description="Helical" evidence="7">
    <location>
        <begin position="660"/>
        <end position="678"/>
    </location>
</feature>
<evidence type="ECO:0000256" key="3">
    <source>
        <dbReference type="ARBA" id="ARBA00022692"/>
    </source>
</evidence>
<feature type="transmembrane region" description="Helical" evidence="7">
    <location>
        <begin position="846"/>
        <end position="867"/>
    </location>
</feature>
<feature type="domain" description="SPX" evidence="8">
    <location>
        <begin position="1"/>
        <end position="301"/>
    </location>
</feature>
<dbReference type="CDD" id="cd01115">
    <property type="entry name" value="SLC13_permease"/>
    <property type="match status" value="1"/>
</dbReference>
<dbReference type="GO" id="GO:0006817">
    <property type="term" value="P:phosphate ion transport"/>
    <property type="evidence" value="ECO:0007669"/>
    <property type="project" value="TreeGrafter"/>
</dbReference>
<feature type="compositionally biased region" description="Basic residues" evidence="6">
    <location>
        <begin position="141"/>
        <end position="153"/>
    </location>
</feature>
<reference evidence="9 10" key="1">
    <citation type="submission" date="2016-05" db="EMBL/GenBank/DDBJ databases">
        <title>Genome sequencing reveals origins of a unique bacterial endosymbiosis in the earliest lineages of terrestrial Fungi.</title>
        <authorList>
            <consortium name="DOE Joint Genome Institute"/>
            <person name="Uehling J."/>
            <person name="Gryganskyi A."/>
            <person name="Hameed K."/>
            <person name="Tschaplinski T."/>
            <person name="Misztal P."/>
            <person name="Wu S."/>
            <person name="Desiro A."/>
            <person name="Vande Pol N."/>
            <person name="Du Z.-Y."/>
            <person name="Zienkiewicz A."/>
            <person name="Zienkiewicz K."/>
            <person name="Morin E."/>
            <person name="Tisserant E."/>
            <person name="Splivallo R."/>
            <person name="Hainaut M."/>
            <person name="Henrissat B."/>
            <person name="Ohm R."/>
            <person name="Kuo A."/>
            <person name="Yan J."/>
            <person name="Lipzen A."/>
            <person name="Nolan M."/>
            <person name="Labutti K."/>
            <person name="Barry K."/>
            <person name="Goldstein A."/>
            <person name="Labbe J."/>
            <person name="Schadt C."/>
            <person name="Tuskan G."/>
            <person name="Grigoriev I."/>
            <person name="Martin F."/>
            <person name="Vilgalys R."/>
            <person name="Bonito G."/>
        </authorList>
    </citation>
    <scope>NUCLEOTIDE SEQUENCE [LARGE SCALE GENOMIC DNA]</scope>
    <source>
        <strain evidence="9 10">AG-77</strain>
    </source>
</reference>
<keyword evidence="3 7" id="KW-0812">Transmembrane</keyword>
<evidence type="ECO:0000256" key="7">
    <source>
        <dbReference type="SAM" id="Phobius"/>
    </source>
</evidence>
<dbReference type="Proteomes" id="UP000078512">
    <property type="component" value="Unassembled WGS sequence"/>
</dbReference>
<evidence type="ECO:0000256" key="2">
    <source>
        <dbReference type="ARBA" id="ARBA00022448"/>
    </source>
</evidence>
<dbReference type="GO" id="GO:0006797">
    <property type="term" value="P:polyphosphate metabolic process"/>
    <property type="evidence" value="ECO:0007669"/>
    <property type="project" value="TreeGrafter"/>
</dbReference>
<comment type="subcellular location">
    <subcellularLocation>
        <location evidence="1">Membrane</location>
        <topology evidence="1">Multi-pass membrane protein</topology>
    </subcellularLocation>
</comment>
<feature type="transmembrane region" description="Helical" evidence="7">
    <location>
        <begin position="684"/>
        <end position="707"/>
    </location>
</feature>
<evidence type="ECO:0000256" key="6">
    <source>
        <dbReference type="SAM" id="MobiDB-lite"/>
    </source>
</evidence>
<dbReference type="PANTHER" id="PTHR10283:SF92">
    <property type="entry name" value="LOW-AFFINITY PHOSPHATE TRANSPORTER PHO91"/>
    <property type="match status" value="1"/>
</dbReference>
<keyword evidence="5 7" id="KW-0472">Membrane</keyword>
<feature type="transmembrane region" description="Helical" evidence="7">
    <location>
        <begin position="797"/>
        <end position="816"/>
    </location>
</feature>
<dbReference type="CDD" id="cd14478">
    <property type="entry name" value="SPX_PHO87_PHO90_like"/>
    <property type="match status" value="1"/>
</dbReference>
<dbReference type="PROSITE" id="PS51382">
    <property type="entry name" value="SPX"/>
    <property type="match status" value="1"/>
</dbReference>
<evidence type="ECO:0000259" key="8">
    <source>
        <dbReference type="PROSITE" id="PS51382"/>
    </source>
</evidence>
<feature type="transmembrane region" description="Helical" evidence="7">
    <location>
        <begin position="534"/>
        <end position="561"/>
    </location>
</feature>
<dbReference type="EMBL" id="KV442060">
    <property type="protein sequence ID" value="OAQ27079.1"/>
    <property type="molecule type" value="Genomic_DNA"/>
</dbReference>
<dbReference type="Pfam" id="PF03600">
    <property type="entry name" value="CitMHS"/>
    <property type="match status" value="1"/>
</dbReference>
<dbReference type="OrthoDB" id="10260443at2759"/>
<sequence>MKFSHQLQFNVVPEWVDYYLAYDNLKKIIYQVEKDLVAAGASNDLESGSGTPYQGEPNERSGLLSTGARSKARAKANNMFLPALDRELEKIMSFYFKKERELYAEVDALASDIEFVENFDHPIPSRLAGSGSKALNSGSVRKTRSRNNSRASRHSTLARSGSWRYDEALALANAGAIKAAEEVARDVDHVPNPSPSSTVVPGQGGVGSSSQISTNMTTDVEPETPRDEDDDDDNDEDDIKSLWFDPEMEHEKMRFRHNCIEMFVNLSELQAYAKLNCTGFSKILKKYDKISENNTKKVYMNQVVLQAYPFKQETTEKLQAQIDRVRDIYAKIFTNGDTEVANRSLKMHLKEHMVWERNTIWRDMIGIERKSQAVGVRPSSGLKTAPITINTPFGSIEFPEWLTRDVWTLLFCCLVFAVLLHVELFEGPEQQNCFAILVFASLLWATESLPLFVTSLLVPLLVVMLRVMRGDDEVHTRLDSHAAAKKIFSLMFSPVIMLLLGGFAVAAAMSKFHIAKAMATVVLSRAGTRPSAVLLANMLVATVASMWISNVAAPVLCFSLIQPILRTLPPGSSFAKCLILGIALASNVGGMASPISSPQNIIAIEYMRPAPSWLEWFTVALPICLVCDLAIWAALLWVYQPSSNTPTISTIRSTKDPITGTQVFVCVVTAITILLWCFEHQLEWLFGDMGLIAIIPLLAFFGTGILTKEDFNNFLWTVIILAMGGIALGKAVESSGLLHMIAEAVQDYVEGFSLWVVLVIFSGLTLVIATFISHTVAALIILPIVAQIGATLPDPHPRILVMGAGLICSAAMGLPVSGFPNMAAISVTDELGTPFLSTKDFLKTGVPLSFLATGVIITMGYGIMLALGF</sequence>
<dbReference type="AlphaFoldDB" id="A0A197JRX7"/>
<feature type="transmembrane region" description="Helical" evidence="7">
    <location>
        <begin position="573"/>
        <end position="596"/>
    </location>
</feature>
<accession>A0A197JRX7</accession>
<feature type="region of interest" description="Disordered" evidence="6">
    <location>
        <begin position="188"/>
        <end position="239"/>
    </location>
</feature>
<feature type="transmembrane region" description="Helical" evidence="7">
    <location>
        <begin position="714"/>
        <end position="732"/>
    </location>
</feature>
<proteinExistence type="predicted"/>
<dbReference type="GO" id="GO:0005315">
    <property type="term" value="F:phosphate transmembrane transporter activity"/>
    <property type="evidence" value="ECO:0007669"/>
    <property type="project" value="TreeGrafter"/>
</dbReference>
<feature type="compositionally biased region" description="Acidic residues" evidence="6">
    <location>
        <begin position="220"/>
        <end position="238"/>
    </location>
</feature>
<evidence type="ECO:0000256" key="4">
    <source>
        <dbReference type="ARBA" id="ARBA00022989"/>
    </source>
</evidence>
<feature type="transmembrane region" description="Helical" evidence="7">
    <location>
        <begin position="752"/>
        <end position="785"/>
    </location>
</feature>
<evidence type="ECO:0000313" key="9">
    <source>
        <dbReference type="EMBL" id="OAQ27079.1"/>
    </source>
</evidence>
<dbReference type="InterPro" id="IPR004331">
    <property type="entry name" value="SPX_dom"/>
</dbReference>
<organism evidence="9 10">
    <name type="scientific">Linnemannia elongata AG-77</name>
    <dbReference type="NCBI Taxonomy" id="1314771"/>
    <lineage>
        <taxon>Eukaryota</taxon>
        <taxon>Fungi</taxon>
        <taxon>Fungi incertae sedis</taxon>
        <taxon>Mucoromycota</taxon>
        <taxon>Mortierellomycotina</taxon>
        <taxon>Mortierellomycetes</taxon>
        <taxon>Mortierellales</taxon>
        <taxon>Mortierellaceae</taxon>
        <taxon>Linnemannia</taxon>
    </lineage>
</organism>
<keyword evidence="10" id="KW-1185">Reference proteome</keyword>
<evidence type="ECO:0000256" key="5">
    <source>
        <dbReference type="ARBA" id="ARBA00023136"/>
    </source>
</evidence>
<keyword evidence="2" id="KW-0813">Transport</keyword>
<feature type="transmembrane region" description="Helical" evidence="7">
    <location>
        <begin position="434"/>
        <end position="467"/>
    </location>
</feature>
<evidence type="ECO:0000256" key="1">
    <source>
        <dbReference type="ARBA" id="ARBA00004141"/>
    </source>
</evidence>
<keyword evidence="4 7" id="KW-1133">Transmembrane helix</keyword>
<dbReference type="Pfam" id="PF03105">
    <property type="entry name" value="SPX"/>
    <property type="match status" value="2"/>
</dbReference>
<dbReference type="InterPro" id="IPR004680">
    <property type="entry name" value="Cit_transptr-like_dom"/>
</dbReference>
<feature type="transmembrane region" description="Helical" evidence="7">
    <location>
        <begin position="616"/>
        <end position="639"/>
    </location>
</feature>
<dbReference type="STRING" id="1314771.A0A197JRX7"/>